<keyword evidence="1" id="KW-0812">Transmembrane</keyword>
<accession>A0ABQ8T6U8</accession>
<keyword evidence="1" id="KW-1133">Transmembrane helix</keyword>
<feature type="transmembrane region" description="Helical" evidence="1">
    <location>
        <begin position="463"/>
        <end position="486"/>
    </location>
</feature>
<organism evidence="2 3">
    <name type="scientific">Periplaneta americana</name>
    <name type="common">American cockroach</name>
    <name type="synonym">Blatta americana</name>
    <dbReference type="NCBI Taxonomy" id="6978"/>
    <lineage>
        <taxon>Eukaryota</taxon>
        <taxon>Metazoa</taxon>
        <taxon>Ecdysozoa</taxon>
        <taxon>Arthropoda</taxon>
        <taxon>Hexapoda</taxon>
        <taxon>Insecta</taxon>
        <taxon>Pterygota</taxon>
        <taxon>Neoptera</taxon>
        <taxon>Polyneoptera</taxon>
        <taxon>Dictyoptera</taxon>
        <taxon>Blattodea</taxon>
        <taxon>Blattoidea</taxon>
        <taxon>Blattidae</taxon>
        <taxon>Blattinae</taxon>
        <taxon>Periplaneta</taxon>
    </lineage>
</organism>
<feature type="transmembrane region" description="Helical" evidence="1">
    <location>
        <begin position="498"/>
        <end position="518"/>
    </location>
</feature>
<dbReference type="PANTHER" id="PTHR45913:SF5">
    <property type="entry name" value="GENERAL TRANSCRIPTION FACTOR II-I REPEAT DOMAIN-CONTAINING PROTEIN 2A-LIKE PROTEIN"/>
    <property type="match status" value="1"/>
</dbReference>
<keyword evidence="3" id="KW-1185">Reference proteome</keyword>
<sequence>MFAVTYVCEKLFSTMKIVNIKFRSGLTDKYLRDQLRLADDNNARSESAVRISYKICHEIAKELKTLNESEFIKRCLIILADELCPHQSTQIKRIPNLTGPVDNNDATLQRNRNKTAGRIDGCHGDCNVSLGKSRDGFELNELHQLLLYADEVNMLRENPQAIRENTEILLEASYLESERDEGDVLAREFQSRRTVAEEEDEYEDVRWESMDNIEECLGHGFRISGPLHGYEWIKSIVSGDIHSGYLVRISFFIHSVYVRPAQTALIERGRSFGAGESSNTSPQRYVKDTAKITKYYQIGVVKRHDVLRETFSQESWHTLHDGNAALARRLYQERYPQRQCPDRKTFVRLHYRLLVIFIHTSNSAVIFIEIFNTIVILIGTFNSAIISSSPCNFVVIFEIFNSTFIFIDPFNAVVNLFDIFNSDVIFIDTFISVVIFTDTFNSIVIFFHIFHSSVIFIDTFNSVVIFNTFNSAIIFFDTVNSVVTFFDTFNSAVISIDTFNIVIFTAMFNSAVIFIVMFNSSAIL</sequence>
<protein>
    <submittedName>
        <fullName evidence="2">Uncharacterized protein</fullName>
    </submittedName>
</protein>
<evidence type="ECO:0000256" key="1">
    <source>
        <dbReference type="SAM" id="Phobius"/>
    </source>
</evidence>
<dbReference type="Proteomes" id="UP001148838">
    <property type="component" value="Unassembled WGS sequence"/>
</dbReference>
<reference evidence="2 3" key="1">
    <citation type="journal article" date="2022" name="Allergy">
        <title>Genome assembly and annotation of Periplaneta americana reveal a comprehensive cockroach allergen profile.</title>
        <authorList>
            <person name="Wang L."/>
            <person name="Xiong Q."/>
            <person name="Saelim N."/>
            <person name="Wang L."/>
            <person name="Nong W."/>
            <person name="Wan A.T."/>
            <person name="Shi M."/>
            <person name="Liu X."/>
            <person name="Cao Q."/>
            <person name="Hui J.H.L."/>
            <person name="Sookrung N."/>
            <person name="Leung T.F."/>
            <person name="Tungtrongchitr A."/>
            <person name="Tsui S.K.W."/>
        </authorList>
    </citation>
    <scope>NUCLEOTIDE SEQUENCE [LARGE SCALE GENOMIC DNA]</scope>
    <source>
        <strain evidence="2">PWHHKU_190912</strain>
    </source>
</reference>
<feature type="transmembrane region" description="Helical" evidence="1">
    <location>
        <begin position="429"/>
        <end position="451"/>
    </location>
</feature>
<dbReference type="EMBL" id="JAJSOF020000015">
    <property type="protein sequence ID" value="KAJ4441420.1"/>
    <property type="molecule type" value="Genomic_DNA"/>
</dbReference>
<keyword evidence="1" id="KW-0472">Membrane</keyword>
<feature type="transmembrane region" description="Helical" evidence="1">
    <location>
        <begin position="353"/>
        <end position="381"/>
    </location>
</feature>
<feature type="transmembrane region" description="Helical" evidence="1">
    <location>
        <begin position="393"/>
        <end position="417"/>
    </location>
</feature>
<dbReference type="PANTHER" id="PTHR45913">
    <property type="entry name" value="EPM2A-INTERACTING PROTEIN 1"/>
    <property type="match status" value="1"/>
</dbReference>
<gene>
    <name evidence="2" type="ORF">ANN_11275</name>
</gene>
<evidence type="ECO:0000313" key="3">
    <source>
        <dbReference type="Proteomes" id="UP001148838"/>
    </source>
</evidence>
<evidence type="ECO:0000313" key="2">
    <source>
        <dbReference type="EMBL" id="KAJ4441420.1"/>
    </source>
</evidence>
<comment type="caution">
    <text evidence="2">The sequence shown here is derived from an EMBL/GenBank/DDBJ whole genome shotgun (WGS) entry which is preliminary data.</text>
</comment>
<proteinExistence type="predicted"/>
<name>A0ABQ8T6U8_PERAM</name>